<evidence type="ECO:0000256" key="1">
    <source>
        <dbReference type="ARBA" id="ARBA00023125"/>
    </source>
</evidence>
<dbReference type="GO" id="GO:0009295">
    <property type="term" value="C:nucleoid"/>
    <property type="evidence" value="ECO:0007669"/>
    <property type="project" value="TreeGrafter"/>
</dbReference>
<evidence type="ECO:0000256" key="3">
    <source>
        <dbReference type="RuleBase" id="RU000524"/>
    </source>
</evidence>
<dbReference type="Pfam" id="PF00436">
    <property type="entry name" value="SSB"/>
    <property type="match status" value="1"/>
</dbReference>
<dbReference type="EMBL" id="CP012672">
    <property type="protein sequence ID" value="AUX28116.1"/>
    <property type="molecule type" value="Genomic_DNA"/>
</dbReference>
<dbReference type="GO" id="GO:0006260">
    <property type="term" value="P:DNA replication"/>
    <property type="evidence" value="ECO:0007669"/>
    <property type="project" value="InterPro"/>
</dbReference>
<evidence type="ECO:0000256" key="4">
    <source>
        <dbReference type="SAM" id="MobiDB-lite"/>
    </source>
</evidence>
<dbReference type="RefSeq" id="WP_129572523.1">
    <property type="nucleotide sequence ID" value="NZ_CP012672.1"/>
</dbReference>
<name>A0A4P2QF69_SORCE</name>
<dbReference type="AlphaFoldDB" id="A0A4P2QF69"/>
<dbReference type="NCBIfam" id="TIGR00621">
    <property type="entry name" value="ssb"/>
    <property type="match status" value="1"/>
</dbReference>
<evidence type="ECO:0000256" key="2">
    <source>
        <dbReference type="HAMAP-Rule" id="MF_00984"/>
    </source>
</evidence>
<feature type="region of interest" description="Disordered" evidence="4">
    <location>
        <begin position="111"/>
        <end position="180"/>
    </location>
</feature>
<proteinExistence type="inferred from homology"/>
<dbReference type="PANTHER" id="PTHR10302">
    <property type="entry name" value="SINGLE-STRANDED DNA-BINDING PROTEIN"/>
    <property type="match status" value="1"/>
</dbReference>
<dbReference type="SUPFAM" id="SSF50249">
    <property type="entry name" value="Nucleic acid-binding proteins"/>
    <property type="match status" value="1"/>
</dbReference>
<evidence type="ECO:0000313" key="6">
    <source>
        <dbReference type="Proteomes" id="UP000295497"/>
    </source>
</evidence>
<dbReference type="Proteomes" id="UP000295497">
    <property type="component" value="Chromosome"/>
</dbReference>
<dbReference type="InterPro" id="IPR000424">
    <property type="entry name" value="Primosome_PriB/ssb"/>
</dbReference>
<dbReference type="Gene3D" id="2.40.50.140">
    <property type="entry name" value="Nucleic acid-binding proteins"/>
    <property type="match status" value="1"/>
</dbReference>
<accession>A0A4P2QF69</accession>
<dbReference type="PANTHER" id="PTHR10302:SF27">
    <property type="entry name" value="SINGLE-STRANDED DNA-BINDING PROTEIN"/>
    <property type="match status" value="1"/>
</dbReference>
<comment type="caution">
    <text evidence="2">Lacks conserved residue(s) required for the propagation of feature annotation.</text>
</comment>
<protein>
    <recommendedName>
        <fullName evidence="2 3">Single-stranded DNA-binding protein</fullName>
        <shortName evidence="2">SSB</shortName>
    </recommendedName>
</protein>
<comment type="subunit">
    <text evidence="2">Homotetramer.</text>
</comment>
<dbReference type="HAMAP" id="MF_00984">
    <property type="entry name" value="SSB"/>
    <property type="match status" value="1"/>
</dbReference>
<sequence length="180" mass="20660">MSDGMNKVFLLGNLGEDSELRFTQGGQAVLNFRMATTESWADKDGERKERTEWHSVVVWGKRAEALERYLLKGSKVLVEGKLRTSSYEDKEGVQRYKTEIHADELKLCGGPRVERRDNEGADRRPRDDRDGGGKARGRDGHEGRRERDVDRRRDDRDRGRGRGDDGRERSVGRPVDDLPY</sequence>
<dbReference type="CDD" id="cd04496">
    <property type="entry name" value="SSB_OBF"/>
    <property type="match status" value="1"/>
</dbReference>
<dbReference type="InterPro" id="IPR012340">
    <property type="entry name" value="NA-bd_OB-fold"/>
</dbReference>
<dbReference type="GO" id="GO:0003697">
    <property type="term" value="F:single-stranded DNA binding"/>
    <property type="evidence" value="ECO:0007669"/>
    <property type="project" value="UniProtKB-UniRule"/>
</dbReference>
<gene>
    <name evidence="5" type="primary">smpB</name>
    <name evidence="5" type="ORF">SOCE836_001840</name>
</gene>
<dbReference type="PROSITE" id="PS50935">
    <property type="entry name" value="SSB"/>
    <property type="match status" value="1"/>
</dbReference>
<keyword evidence="1 2" id="KW-0238">DNA-binding</keyword>
<dbReference type="InterPro" id="IPR011344">
    <property type="entry name" value="ssDNA-bd"/>
</dbReference>
<evidence type="ECO:0000313" key="5">
    <source>
        <dbReference type="EMBL" id="AUX28116.1"/>
    </source>
</evidence>
<reference evidence="5 6" key="1">
    <citation type="submission" date="2015-09" db="EMBL/GenBank/DDBJ databases">
        <title>Sorangium comparison.</title>
        <authorList>
            <person name="Zaburannyi N."/>
            <person name="Bunk B."/>
            <person name="Overmann J."/>
            <person name="Mueller R."/>
        </authorList>
    </citation>
    <scope>NUCLEOTIDE SEQUENCE [LARGE SCALE GENOMIC DNA]</scope>
    <source>
        <strain evidence="5 6">So ce836</strain>
    </source>
</reference>
<organism evidence="5 6">
    <name type="scientific">Sorangium cellulosum</name>
    <name type="common">Polyangium cellulosum</name>
    <dbReference type="NCBI Taxonomy" id="56"/>
    <lineage>
        <taxon>Bacteria</taxon>
        <taxon>Pseudomonadati</taxon>
        <taxon>Myxococcota</taxon>
        <taxon>Polyangia</taxon>
        <taxon>Polyangiales</taxon>
        <taxon>Polyangiaceae</taxon>
        <taxon>Sorangium</taxon>
    </lineage>
</organism>